<dbReference type="InterPro" id="IPR005000">
    <property type="entry name" value="Aldolase/citrate-lyase_domain"/>
</dbReference>
<dbReference type="PANTHER" id="PTHR32308">
    <property type="entry name" value="LYASE BETA SUBUNIT, PUTATIVE (AFU_ORTHOLOGUE AFUA_4G13030)-RELATED"/>
    <property type="match status" value="1"/>
</dbReference>
<dbReference type="GO" id="GO:0016829">
    <property type="term" value="F:lyase activity"/>
    <property type="evidence" value="ECO:0007669"/>
    <property type="project" value="UniProtKB-KW"/>
</dbReference>
<dbReference type="GO" id="GO:0000287">
    <property type="term" value="F:magnesium ion binding"/>
    <property type="evidence" value="ECO:0007669"/>
    <property type="project" value="TreeGrafter"/>
</dbReference>
<comment type="caution">
    <text evidence="7">The sequence shown here is derived from an EMBL/GenBank/DDBJ whole genome shotgun (WGS) entry which is preliminary data.</text>
</comment>
<sequence>MITRDSIARARSVLAVPGHRPDRFVKAVHSGADSVMLDLEDAVGPDLKSAARKNISDWLESGGEGIVRINGVETPWYEKDVEMLAGRRCAVVLPKVTSPLQIELLLRRLAEGSFVIALLETAAGILGAREICATPGVVRAIFGNGDLASELGIDLADHVSMSHARSQIVLASAAGGLVPPLDGLTIAITDDQKLKLDAQHSVAMGFTGKVCIHPRQIHTVHEIFTPSSTELQWAREALAASHDGSVAVLNGKLVGTPMLERARRLLSQWEA</sequence>
<evidence type="ECO:0000313" key="8">
    <source>
        <dbReference type="Proteomes" id="UP000440096"/>
    </source>
</evidence>
<evidence type="ECO:0000256" key="3">
    <source>
        <dbReference type="ARBA" id="ARBA00022842"/>
    </source>
</evidence>
<feature type="binding site" evidence="5">
    <location>
        <position position="146"/>
    </location>
    <ligand>
        <name>Mg(2+)</name>
        <dbReference type="ChEBI" id="CHEBI:18420"/>
    </ligand>
</feature>
<feature type="binding site" evidence="4">
    <location>
        <position position="120"/>
    </location>
    <ligand>
        <name>substrate</name>
    </ligand>
</feature>
<gene>
    <name evidence="7" type="ORF">GKO32_15000</name>
</gene>
<dbReference type="Pfam" id="PF03328">
    <property type="entry name" value="HpcH_HpaI"/>
    <property type="match status" value="1"/>
</dbReference>
<proteinExistence type="predicted"/>
<protein>
    <submittedName>
        <fullName evidence="7">CoA ester lyase</fullName>
    </submittedName>
</protein>
<comment type="cofactor">
    <cofactor evidence="1">
        <name>Mg(2+)</name>
        <dbReference type="ChEBI" id="CHEBI:18420"/>
    </cofactor>
</comment>
<dbReference type="PIRSF" id="PIRSF015582">
    <property type="entry name" value="Cit_lyase_B"/>
    <property type="match status" value="1"/>
</dbReference>
<accession>A0A6N7Z6P4</accession>
<dbReference type="InterPro" id="IPR015813">
    <property type="entry name" value="Pyrv/PenolPyrv_kinase-like_dom"/>
</dbReference>
<dbReference type="PANTHER" id="PTHR32308:SF10">
    <property type="entry name" value="CITRATE LYASE SUBUNIT BETA"/>
    <property type="match status" value="1"/>
</dbReference>
<evidence type="ECO:0000256" key="2">
    <source>
        <dbReference type="ARBA" id="ARBA00022723"/>
    </source>
</evidence>
<dbReference type="Gene3D" id="3.20.20.60">
    <property type="entry name" value="Phosphoenolpyruvate-binding domains"/>
    <property type="match status" value="1"/>
</dbReference>
<evidence type="ECO:0000313" key="7">
    <source>
        <dbReference type="EMBL" id="MTD55276.1"/>
    </source>
</evidence>
<evidence type="ECO:0000256" key="4">
    <source>
        <dbReference type="PIRSR" id="PIRSR015582-1"/>
    </source>
</evidence>
<keyword evidence="2 5" id="KW-0479">Metal-binding</keyword>
<evidence type="ECO:0000256" key="5">
    <source>
        <dbReference type="PIRSR" id="PIRSR015582-2"/>
    </source>
</evidence>
<dbReference type="AlphaFoldDB" id="A0A6N7Z6P4"/>
<organism evidence="7 8">
    <name type="scientific">Amycolatopsis pithecellobii</name>
    <dbReference type="NCBI Taxonomy" id="664692"/>
    <lineage>
        <taxon>Bacteria</taxon>
        <taxon>Bacillati</taxon>
        <taxon>Actinomycetota</taxon>
        <taxon>Actinomycetes</taxon>
        <taxon>Pseudonocardiales</taxon>
        <taxon>Pseudonocardiaceae</taxon>
        <taxon>Amycolatopsis</taxon>
    </lineage>
</organism>
<evidence type="ECO:0000259" key="6">
    <source>
        <dbReference type="Pfam" id="PF03328"/>
    </source>
</evidence>
<feature type="binding site" evidence="4">
    <location>
        <position position="68"/>
    </location>
    <ligand>
        <name>substrate</name>
    </ligand>
</feature>
<name>A0A6N7Z6P4_9PSEU</name>
<dbReference type="GO" id="GO:0006107">
    <property type="term" value="P:oxaloacetate metabolic process"/>
    <property type="evidence" value="ECO:0007669"/>
    <property type="project" value="TreeGrafter"/>
</dbReference>
<reference evidence="7 8" key="1">
    <citation type="submission" date="2019-11" db="EMBL/GenBank/DDBJ databases">
        <title>Draft genome of Amycolatopsis RM579.</title>
        <authorList>
            <person name="Duangmal K."/>
            <person name="Mingma R."/>
        </authorList>
    </citation>
    <scope>NUCLEOTIDE SEQUENCE [LARGE SCALE GENOMIC DNA]</scope>
    <source>
        <strain evidence="7 8">RM579</strain>
    </source>
</reference>
<dbReference type="SUPFAM" id="SSF51621">
    <property type="entry name" value="Phosphoenolpyruvate/pyruvate domain"/>
    <property type="match status" value="1"/>
</dbReference>
<keyword evidence="8" id="KW-1185">Reference proteome</keyword>
<feature type="binding site" evidence="5">
    <location>
        <position position="120"/>
    </location>
    <ligand>
        <name>Mg(2+)</name>
        <dbReference type="ChEBI" id="CHEBI:18420"/>
    </ligand>
</feature>
<keyword evidence="3 5" id="KW-0460">Magnesium</keyword>
<evidence type="ECO:0000256" key="1">
    <source>
        <dbReference type="ARBA" id="ARBA00001946"/>
    </source>
</evidence>
<dbReference type="InterPro" id="IPR040442">
    <property type="entry name" value="Pyrv_kinase-like_dom_sf"/>
</dbReference>
<dbReference type="EMBL" id="WMBA01000019">
    <property type="protein sequence ID" value="MTD55276.1"/>
    <property type="molecule type" value="Genomic_DNA"/>
</dbReference>
<dbReference type="Proteomes" id="UP000440096">
    <property type="component" value="Unassembled WGS sequence"/>
</dbReference>
<dbReference type="InterPro" id="IPR011206">
    <property type="entry name" value="Citrate_lyase_beta/mcl1/mcl2"/>
</dbReference>
<keyword evidence="7" id="KW-0456">Lyase</keyword>
<feature type="domain" description="HpcH/HpaI aldolase/citrate lyase" evidence="6">
    <location>
        <begin position="11"/>
        <end position="214"/>
    </location>
</feature>